<evidence type="ECO:0000313" key="1">
    <source>
        <dbReference type="EMBL" id="NDY94671.1"/>
    </source>
</evidence>
<sequence length="240" mass="27832">MSTEQTILDRDRLTAIETATFRQADPYPWLNPEGLLTDRGFELLRQNLPETGQMKASFGRKRAHGQKPHDRYALEYHPDLDLHPVWHQFIAELNGPAYQDWLARLFATRRFTLSYHWHYAPRGASVSPHCDAKRKLGSHIFYFNTEDEWERDWGGQTVILDDGGRFSRSSAPDFGDFERAWVADAMGNRSLLFQRQGNSWHGVQALDCPEGRLRKVFIVVVNADNLKARLRRLFHRPEGA</sequence>
<organism evidence="1 2">
    <name type="scientific">Wenzhouxiangella limi</name>
    <dbReference type="NCBI Taxonomy" id="2707351"/>
    <lineage>
        <taxon>Bacteria</taxon>
        <taxon>Pseudomonadati</taxon>
        <taxon>Pseudomonadota</taxon>
        <taxon>Gammaproteobacteria</taxon>
        <taxon>Chromatiales</taxon>
        <taxon>Wenzhouxiangellaceae</taxon>
        <taxon>Wenzhouxiangella</taxon>
    </lineage>
</organism>
<evidence type="ECO:0008006" key="3">
    <source>
        <dbReference type="Google" id="ProtNLM"/>
    </source>
</evidence>
<dbReference type="RefSeq" id="WP_164210066.1">
    <property type="nucleotide sequence ID" value="NZ_JAAGSC010000031.1"/>
</dbReference>
<evidence type="ECO:0000313" key="2">
    <source>
        <dbReference type="Proteomes" id="UP000484885"/>
    </source>
</evidence>
<dbReference type="AlphaFoldDB" id="A0A845V332"/>
<keyword evidence="2" id="KW-1185">Reference proteome</keyword>
<reference evidence="1 2" key="1">
    <citation type="submission" date="2020-02" db="EMBL/GenBank/DDBJ databases">
        <authorList>
            <person name="Zhang X.-Y."/>
        </authorList>
    </citation>
    <scope>NUCLEOTIDE SEQUENCE [LARGE SCALE GENOMIC DNA]</scope>
    <source>
        <strain evidence="1 2">C33</strain>
    </source>
</reference>
<dbReference type="Gene3D" id="2.60.120.620">
    <property type="entry name" value="q2cbj1_9rhob like domain"/>
    <property type="match status" value="1"/>
</dbReference>
<protein>
    <recommendedName>
        <fullName evidence="3">Prolyl 4-hydroxylase alpha subunit Fe(2+) 2OG dioxygenase domain-containing protein</fullName>
    </recommendedName>
</protein>
<comment type="caution">
    <text evidence="1">The sequence shown here is derived from an EMBL/GenBank/DDBJ whole genome shotgun (WGS) entry which is preliminary data.</text>
</comment>
<gene>
    <name evidence="1" type="ORF">G3I74_02870</name>
</gene>
<accession>A0A845V332</accession>
<dbReference type="Proteomes" id="UP000484885">
    <property type="component" value="Unassembled WGS sequence"/>
</dbReference>
<proteinExistence type="predicted"/>
<dbReference type="EMBL" id="JAAGSC010000031">
    <property type="protein sequence ID" value="NDY94671.1"/>
    <property type="molecule type" value="Genomic_DNA"/>
</dbReference>
<name>A0A845V332_9GAMM</name>